<name>A0A2N8KJQ9_9BURK</name>
<evidence type="ECO:0000256" key="1">
    <source>
        <dbReference type="ARBA" id="ARBA00007613"/>
    </source>
</evidence>
<dbReference type="RefSeq" id="WP_102773461.1">
    <property type="nucleotide sequence ID" value="NZ_POQS01000003.1"/>
</dbReference>
<dbReference type="GO" id="GO:0015562">
    <property type="term" value="F:efflux transmembrane transporter activity"/>
    <property type="evidence" value="ECO:0007669"/>
    <property type="project" value="InterPro"/>
</dbReference>
<dbReference type="Gene3D" id="1.20.1600.10">
    <property type="entry name" value="Outer membrane efflux proteins (OEP)"/>
    <property type="match status" value="1"/>
</dbReference>
<dbReference type="Proteomes" id="UP000235994">
    <property type="component" value="Unassembled WGS sequence"/>
</dbReference>
<dbReference type="InterPro" id="IPR003423">
    <property type="entry name" value="OMP_efflux"/>
</dbReference>
<dbReference type="Gene3D" id="2.20.200.10">
    <property type="entry name" value="Outer membrane efflux proteins (OEP)"/>
    <property type="match status" value="1"/>
</dbReference>
<evidence type="ECO:0000313" key="3">
    <source>
        <dbReference type="Proteomes" id="UP000235994"/>
    </source>
</evidence>
<sequence length="151" mass="16447">MNDEARGLVQAALENNRDLRKAVLSIEAARAQYRITRAARLPDVGIYAEGERQRGPADLNPDGQSGVQSSYQVGVGLNAYEIDLFGRVRSLSEAALREYLATEEAARTVQISLIGEVLEAYIAADGALRRGVSGFLCVRLLNPSLNREAAW</sequence>
<keyword evidence="3" id="KW-1185">Reference proteome</keyword>
<organism evidence="2 3">
    <name type="scientific">Achromobacter pulmonis</name>
    <dbReference type="NCBI Taxonomy" id="1389932"/>
    <lineage>
        <taxon>Bacteria</taxon>
        <taxon>Pseudomonadati</taxon>
        <taxon>Pseudomonadota</taxon>
        <taxon>Betaproteobacteria</taxon>
        <taxon>Burkholderiales</taxon>
        <taxon>Alcaligenaceae</taxon>
        <taxon>Achromobacter</taxon>
    </lineage>
</organism>
<dbReference type="PANTHER" id="PTHR30203">
    <property type="entry name" value="OUTER MEMBRANE CATION EFFLUX PROTEIN"/>
    <property type="match status" value="1"/>
</dbReference>
<gene>
    <name evidence="2" type="ORF">C1I89_14635</name>
</gene>
<accession>A0A2N8KJQ9</accession>
<evidence type="ECO:0000313" key="2">
    <source>
        <dbReference type="EMBL" id="PND33690.1"/>
    </source>
</evidence>
<dbReference type="InterPro" id="IPR010131">
    <property type="entry name" value="MdtP/NodT-like"/>
</dbReference>
<protein>
    <submittedName>
        <fullName evidence="2">Uncharacterized protein</fullName>
    </submittedName>
</protein>
<dbReference type="Pfam" id="PF02321">
    <property type="entry name" value="OEP"/>
    <property type="match status" value="1"/>
</dbReference>
<proteinExistence type="inferred from homology"/>
<comment type="caution">
    <text evidence="2">The sequence shown here is derived from an EMBL/GenBank/DDBJ whole genome shotgun (WGS) entry which is preliminary data.</text>
</comment>
<dbReference type="EMBL" id="POQS01000003">
    <property type="protein sequence ID" value="PND33690.1"/>
    <property type="molecule type" value="Genomic_DNA"/>
</dbReference>
<dbReference type="AlphaFoldDB" id="A0A2N8KJQ9"/>
<reference evidence="2 3" key="1">
    <citation type="submission" date="2018-01" db="EMBL/GenBank/DDBJ databases">
        <title>The draft genome of an aniline degradation strain ANB-1.</title>
        <authorList>
            <person name="Zhang L."/>
            <person name="Jiang J."/>
        </authorList>
    </citation>
    <scope>NUCLEOTIDE SEQUENCE [LARGE SCALE GENOMIC DNA]</scope>
    <source>
        <strain evidence="2 3">ANB-1</strain>
    </source>
</reference>
<comment type="similarity">
    <text evidence="1">Belongs to the outer membrane factor (OMF) (TC 1.B.17) family.</text>
</comment>
<dbReference type="SUPFAM" id="SSF56954">
    <property type="entry name" value="Outer membrane efflux proteins (OEP)"/>
    <property type="match status" value="1"/>
</dbReference>
<dbReference type="PANTHER" id="PTHR30203:SF32">
    <property type="entry name" value="CATION EFFLUX SYSTEM PROTEIN CUSC"/>
    <property type="match status" value="1"/>
</dbReference>